<evidence type="ECO:0000313" key="5">
    <source>
        <dbReference type="EMBL" id="SUZ56295.1"/>
    </source>
</evidence>
<dbReference type="Pfam" id="PF00293">
    <property type="entry name" value="NUDIX"/>
    <property type="match status" value="1"/>
</dbReference>
<dbReference type="Gene3D" id="3.90.79.10">
    <property type="entry name" value="Nucleoside Triphosphate Pyrophosphohydrolase"/>
    <property type="match status" value="1"/>
</dbReference>
<protein>
    <recommendedName>
        <fullName evidence="4">Nudix hydrolase domain-containing protein</fullName>
    </recommendedName>
</protein>
<name>A0A381NNX7_9ZZZZ</name>
<dbReference type="Gene3D" id="2.20.70.10">
    <property type="match status" value="1"/>
</dbReference>
<dbReference type="InterPro" id="IPR029401">
    <property type="entry name" value="Nudix_N"/>
</dbReference>
<organism evidence="5">
    <name type="scientific">marine metagenome</name>
    <dbReference type="NCBI Taxonomy" id="408172"/>
    <lineage>
        <taxon>unclassified sequences</taxon>
        <taxon>metagenomes</taxon>
        <taxon>ecological metagenomes</taxon>
    </lineage>
</organism>
<dbReference type="PROSITE" id="PS00893">
    <property type="entry name" value="NUDIX_BOX"/>
    <property type="match status" value="1"/>
</dbReference>
<dbReference type="InterPro" id="IPR000086">
    <property type="entry name" value="NUDIX_hydrolase_dom"/>
</dbReference>
<accession>A0A381NNX7</accession>
<dbReference type="PANTHER" id="PTHR43222">
    <property type="entry name" value="NUDIX HYDROLASE 23"/>
    <property type="match status" value="1"/>
</dbReference>
<dbReference type="AlphaFoldDB" id="A0A381NNX7"/>
<dbReference type="EMBL" id="UINC01000492">
    <property type="protein sequence ID" value="SUZ56295.1"/>
    <property type="molecule type" value="Genomic_DNA"/>
</dbReference>
<dbReference type="SUPFAM" id="SSF55811">
    <property type="entry name" value="Nudix"/>
    <property type="match status" value="1"/>
</dbReference>
<gene>
    <name evidence="5" type="ORF">METZ01_LOCUS9149</name>
</gene>
<evidence type="ECO:0000259" key="4">
    <source>
        <dbReference type="PROSITE" id="PS51462"/>
    </source>
</evidence>
<sequence length="178" mass="19965">MTDSQHSPEYRFCPVCSAKLEHRLLKEGEPKRLLCSLCGYIFYLDPKLAVGTIIKATDGRIVFVRRGIEPGYGKWVFPGGYVDRGEEIVGAAQREALEESGLQVRIDGLINIYSYRGRTPIIVVYAATATGGELCTDDESLEIRLFEVSAIPWEELAFRSTQDALHDYLDGILHPLNR</sequence>
<dbReference type="InterPro" id="IPR015797">
    <property type="entry name" value="NUDIX_hydrolase-like_dom_sf"/>
</dbReference>
<dbReference type="GO" id="GO:0016787">
    <property type="term" value="F:hydrolase activity"/>
    <property type="evidence" value="ECO:0007669"/>
    <property type="project" value="UniProtKB-KW"/>
</dbReference>
<keyword evidence="2" id="KW-0378">Hydrolase</keyword>
<dbReference type="PANTHER" id="PTHR43222:SF2">
    <property type="entry name" value="NUDIX HYDROLASE 23, CHLOROPLASTIC"/>
    <property type="match status" value="1"/>
</dbReference>
<dbReference type="InterPro" id="IPR020084">
    <property type="entry name" value="NUDIX_hydrolase_CS"/>
</dbReference>
<proteinExistence type="predicted"/>
<dbReference type="InterPro" id="IPR020476">
    <property type="entry name" value="Nudix_hydrolase"/>
</dbReference>
<feature type="domain" description="Nudix hydrolase" evidence="4">
    <location>
        <begin position="45"/>
        <end position="169"/>
    </location>
</feature>
<reference evidence="5" key="1">
    <citation type="submission" date="2018-05" db="EMBL/GenBank/DDBJ databases">
        <authorList>
            <person name="Lanie J.A."/>
            <person name="Ng W.-L."/>
            <person name="Kazmierczak K.M."/>
            <person name="Andrzejewski T.M."/>
            <person name="Davidsen T.M."/>
            <person name="Wayne K.J."/>
            <person name="Tettelin H."/>
            <person name="Glass J.I."/>
            <person name="Rusch D."/>
            <person name="Podicherti R."/>
            <person name="Tsui H.-C.T."/>
            <person name="Winkler M.E."/>
        </authorList>
    </citation>
    <scope>NUCLEOTIDE SEQUENCE</scope>
</reference>
<evidence type="ECO:0000256" key="1">
    <source>
        <dbReference type="ARBA" id="ARBA00001946"/>
    </source>
</evidence>
<evidence type="ECO:0000256" key="2">
    <source>
        <dbReference type="ARBA" id="ARBA00022801"/>
    </source>
</evidence>
<comment type="cofactor">
    <cofactor evidence="1">
        <name>Mg(2+)</name>
        <dbReference type="ChEBI" id="CHEBI:18420"/>
    </cofactor>
</comment>
<dbReference type="Pfam" id="PF14803">
    <property type="entry name" value="Zn_ribbon_Nudix"/>
    <property type="match status" value="1"/>
</dbReference>
<evidence type="ECO:0000256" key="3">
    <source>
        <dbReference type="ARBA" id="ARBA00022842"/>
    </source>
</evidence>
<dbReference type="PRINTS" id="PR00502">
    <property type="entry name" value="NUDIXFAMILY"/>
</dbReference>
<keyword evidence="3" id="KW-0460">Magnesium</keyword>
<dbReference type="PROSITE" id="PS51462">
    <property type="entry name" value="NUDIX"/>
    <property type="match status" value="1"/>
</dbReference>